<reference evidence="3 4" key="1">
    <citation type="submission" date="2016-10" db="EMBL/GenBank/DDBJ databases">
        <authorList>
            <person name="de Groot N.N."/>
        </authorList>
    </citation>
    <scope>NUCLEOTIDE SEQUENCE [LARGE SCALE GENOMIC DNA]</scope>
    <source>
        <strain evidence="3 4">DSM 23421</strain>
    </source>
</reference>
<keyword evidence="1" id="KW-0732">Signal</keyword>
<evidence type="ECO:0000313" key="3">
    <source>
        <dbReference type="EMBL" id="SDE12287.1"/>
    </source>
</evidence>
<gene>
    <name evidence="3" type="ORF">SAMN05421636_103317</name>
</gene>
<organism evidence="3 4">
    <name type="scientific">Pricia antarctica</name>
    <dbReference type="NCBI Taxonomy" id="641691"/>
    <lineage>
        <taxon>Bacteria</taxon>
        <taxon>Pseudomonadati</taxon>
        <taxon>Bacteroidota</taxon>
        <taxon>Flavobacteriia</taxon>
        <taxon>Flavobacteriales</taxon>
        <taxon>Flavobacteriaceae</taxon>
        <taxon>Pricia</taxon>
    </lineage>
</organism>
<dbReference type="OrthoDB" id="1408995at2"/>
<dbReference type="RefSeq" id="WP_091867056.1">
    <property type="nucleotide sequence ID" value="NZ_FNAO01000003.1"/>
</dbReference>
<accession>A0A1G7ACT8</accession>
<dbReference type="EMBL" id="FNAO01000003">
    <property type="protein sequence ID" value="SDE12287.1"/>
    <property type="molecule type" value="Genomic_DNA"/>
</dbReference>
<evidence type="ECO:0000313" key="4">
    <source>
        <dbReference type="Proteomes" id="UP000199109"/>
    </source>
</evidence>
<dbReference type="Pfam" id="PF18962">
    <property type="entry name" value="Por_Secre_tail"/>
    <property type="match status" value="1"/>
</dbReference>
<protein>
    <submittedName>
        <fullName evidence="3">Por secretion system C-terminal sorting domain-containing protein</fullName>
    </submittedName>
</protein>
<dbReference type="AlphaFoldDB" id="A0A1G7ACT8"/>
<proteinExistence type="predicted"/>
<dbReference type="InterPro" id="IPR026444">
    <property type="entry name" value="Secre_tail"/>
</dbReference>
<name>A0A1G7ACT8_9FLAO</name>
<dbReference type="STRING" id="641691.SAMN05421636_103317"/>
<keyword evidence="4" id="KW-1185">Reference proteome</keyword>
<dbReference type="NCBIfam" id="TIGR04183">
    <property type="entry name" value="Por_Secre_tail"/>
    <property type="match status" value="1"/>
</dbReference>
<feature type="domain" description="Secretion system C-terminal sorting" evidence="2">
    <location>
        <begin position="94"/>
        <end position="167"/>
    </location>
</feature>
<evidence type="ECO:0000256" key="1">
    <source>
        <dbReference type="ARBA" id="ARBA00022729"/>
    </source>
</evidence>
<dbReference type="Proteomes" id="UP000199109">
    <property type="component" value="Unassembled WGS sequence"/>
</dbReference>
<evidence type="ECO:0000259" key="2">
    <source>
        <dbReference type="Pfam" id="PF18962"/>
    </source>
</evidence>
<sequence>MKQNYTPKTIGIIIFTIFINTWVNGQRLHHQMISAQGKLAELESGHYVSQSIGQQSSTGSSQGKSHIVLQGFQQSAWARLIKETVLPKRQSITVFPNPFVGTVNFQFSEAIQGDMQILLFDIEGRLVADRSLTISNNALQVQFNFLSPGLYLVHLQHEALTYYTKIIKKVE</sequence>